<dbReference type="InterPro" id="IPR039356">
    <property type="entry name" value="YfbR/HDDC2"/>
</dbReference>
<protein>
    <submittedName>
        <fullName evidence="3">HD domain protein</fullName>
    </submittedName>
</protein>
<dbReference type="Pfam" id="PF12917">
    <property type="entry name" value="YfbR-like"/>
    <property type="match status" value="1"/>
</dbReference>
<evidence type="ECO:0000259" key="2">
    <source>
        <dbReference type="SMART" id="SM00471"/>
    </source>
</evidence>
<evidence type="ECO:0000256" key="1">
    <source>
        <dbReference type="ARBA" id="ARBA00022801"/>
    </source>
</evidence>
<dbReference type="PANTHER" id="PTHR11845">
    <property type="entry name" value="5'-DEOXYNUCLEOTIDASE HDDC2"/>
    <property type="match status" value="1"/>
</dbReference>
<proteinExistence type="predicted"/>
<keyword evidence="1" id="KW-0378">Hydrolase</keyword>
<comment type="caution">
    <text evidence="3">The sequence shown here is derived from an EMBL/GenBank/DDBJ whole genome shotgun (WGS) entry which is preliminary data.</text>
</comment>
<dbReference type="PATRIC" id="fig|626937.4.peg.2486"/>
<accession>A0A136Q187</accession>
<dbReference type="SUPFAM" id="SSF109604">
    <property type="entry name" value="HD-domain/PDEase-like"/>
    <property type="match status" value="1"/>
</dbReference>
<dbReference type="PANTHER" id="PTHR11845:SF13">
    <property type="entry name" value="5'-DEOXYNUCLEOTIDASE HDDC2"/>
    <property type="match status" value="1"/>
</dbReference>
<organism evidence="3 4">
    <name type="scientific">Christensenella minuta</name>
    <dbReference type="NCBI Taxonomy" id="626937"/>
    <lineage>
        <taxon>Bacteria</taxon>
        <taxon>Bacillati</taxon>
        <taxon>Bacillota</taxon>
        <taxon>Clostridia</taxon>
        <taxon>Christensenellales</taxon>
        <taxon>Christensenellaceae</taxon>
        <taxon>Christensenella</taxon>
    </lineage>
</organism>
<dbReference type="Proteomes" id="UP000070366">
    <property type="component" value="Unassembled WGS sequence"/>
</dbReference>
<dbReference type="STRING" id="626937.HMPREF3293_02528"/>
<gene>
    <name evidence="3" type="ORF">HMPREF3293_02528</name>
</gene>
<name>A0A136Q187_9FIRM</name>
<dbReference type="SMART" id="SM00471">
    <property type="entry name" value="HDc"/>
    <property type="match status" value="1"/>
</dbReference>
<dbReference type="CDD" id="cd00077">
    <property type="entry name" value="HDc"/>
    <property type="match status" value="1"/>
</dbReference>
<dbReference type="AlphaFoldDB" id="A0A136Q187"/>
<reference evidence="3 4" key="1">
    <citation type="submission" date="2016-02" db="EMBL/GenBank/DDBJ databases">
        <authorList>
            <person name="Wen L."/>
            <person name="He K."/>
            <person name="Yang H."/>
        </authorList>
    </citation>
    <scope>NUCLEOTIDE SEQUENCE [LARGE SCALE GENOMIC DNA]</scope>
    <source>
        <strain evidence="3 4">DSM 22607</strain>
    </source>
</reference>
<keyword evidence="4" id="KW-1185">Reference proteome</keyword>
<feature type="domain" description="HD/PDEase" evidence="2">
    <location>
        <begin position="34"/>
        <end position="158"/>
    </location>
</feature>
<evidence type="ECO:0000313" key="3">
    <source>
        <dbReference type="EMBL" id="KXK64449.1"/>
    </source>
</evidence>
<dbReference type="NCBIfam" id="NF003009">
    <property type="entry name" value="PRK03826.1"/>
    <property type="match status" value="1"/>
</dbReference>
<dbReference type="Gene3D" id="1.10.3210.10">
    <property type="entry name" value="Hypothetical protein af1432"/>
    <property type="match status" value="1"/>
</dbReference>
<dbReference type="GO" id="GO:0005737">
    <property type="term" value="C:cytoplasm"/>
    <property type="evidence" value="ECO:0007669"/>
    <property type="project" value="TreeGrafter"/>
</dbReference>
<sequence length="201" mass="23163">MKSGCKGDSMKKSFYAYLSRMRHIKRWGLMRNNMEENVAEHTFSVALIAHALCIIRNTYFDGNVSEKDVLAAALYHEAGEVITGDLPTPIKYFDSSITQSYKKIERQAEDTLVSMLPDEMRPRIAPYVRQETSEDVRLLVKAADRLSAYIKCMEELRTGNREFEKACVRTKEAVEGMRLPEVEYFMEHFLPGYSLTLDELN</sequence>
<dbReference type="GO" id="GO:0002953">
    <property type="term" value="F:5'-deoxynucleotidase activity"/>
    <property type="evidence" value="ECO:0007669"/>
    <property type="project" value="InterPro"/>
</dbReference>
<evidence type="ECO:0000313" key="4">
    <source>
        <dbReference type="Proteomes" id="UP000070366"/>
    </source>
</evidence>
<dbReference type="EMBL" id="LSZW01000064">
    <property type="protein sequence ID" value="KXK64449.1"/>
    <property type="molecule type" value="Genomic_DNA"/>
</dbReference>
<dbReference type="InterPro" id="IPR003607">
    <property type="entry name" value="HD/PDEase_dom"/>
</dbReference>